<name>M5BYC0_THACB</name>
<accession>M5BYC0</accession>
<feature type="compositionally biased region" description="Low complexity" evidence="1">
    <location>
        <begin position="1"/>
        <end position="11"/>
    </location>
</feature>
<evidence type="ECO:0000313" key="2">
    <source>
        <dbReference type="EMBL" id="CCO32254.1"/>
    </source>
</evidence>
<gene>
    <name evidence="2" type="ORF">BN14_06309</name>
</gene>
<evidence type="ECO:0000256" key="1">
    <source>
        <dbReference type="SAM" id="MobiDB-lite"/>
    </source>
</evidence>
<evidence type="ECO:0000313" key="3">
    <source>
        <dbReference type="Proteomes" id="UP000012065"/>
    </source>
</evidence>
<sequence length="88" mass="9611">MTPARPANTTMPVPPAAAPVPATKPISKGPVIDMTLAELDAETRALTLEGYVRREMRIQYEALKAECEREIEDFLKAASETRGKIATL</sequence>
<reference evidence="2 3" key="1">
    <citation type="journal article" date="2013" name="J. Biotechnol.">
        <title>Establishment and interpretation of the genome sequence of the phytopathogenic fungus Rhizoctonia solani AG1-IB isolate 7/3/14.</title>
        <authorList>
            <person name="Wibberg D.W."/>
            <person name="Jelonek L.J."/>
            <person name="Rupp O.R."/>
            <person name="Hennig M.H."/>
            <person name="Eikmeyer F.E."/>
            <person name="Goesmann A.G."/>
            <person name="Hartmann A.H."/>
            <person name="Borriss R.B."/>
            <person name="Grosch R.G."/>
            <person name="Puehler A.P."/>
            <person name="Schlueter A.S."/>
        </authorList>
    </citation>
    <scope>NUCLEOTIDE SEQUENCE [LARGE SCALE GENOMIC DNA]</scope>
    <source>
        <strain evidence="3">AG1-IB / isolate 7/3/14</strain>
    </source>
</reference>
<comment type="caution">
    <text evidence="2">The sequence shown here is derived from an EMBL/GenBank/DDBJ whole genome shotgun (WGS) entry which is preliminary data.</text>
</comment>
<dbReference type="AlphaFoldDB" id="M5BYC0"/>
<proteinExistence type="predicted"/>
<organism evidence="2 3">
    <name type="scientific">Thanatephorus cucumeris (strain AG1-IB / isolate 7/3/14)</name>
    <name type="common">Lettuce bottom rot fungus</name>
    <name type="synonym">Rhizoctonia solani</name>
    <dbReference type="NCBI Taxonomy" id="1108050"/>
    <lineage>
        <taxon>Eukaryota</taxon>
        <taxon>Fungi</taxon>
        <taxon>Dikarya</taxon>
        <taxon>Basidiomycota</taxon>
        <taxon>Agaricomycotina</taxon>
        <taxon>Agaricomycetes</taxon>
        <taxon>Cantharellales</taxon>
        <taxon>Ceratobasidiaceae</taxon>
        <taxon>Rhizoctonia</taxon>
        <taxon>Rhizoctonia solani AG-1</taxon>
    </lineage>
</organism>
<feature type="region of interest" description="Disordered" evidence="1">
    <location>
        <begin position="1"/>
        <end position="25"/>
    </location>
</feature>
<dbReference type="Proteomes" id="UP000012065">
    <property type="component" value="Unassembled WGS sequence"/>
</dbReference>
<dbReference type="HOGENOM" id="CLU_2470641_0_0_1"/>
<protein>
    <submittedName>
        <fullName evidence="2">Uncharacterized protein</fullName>
    </submittedName>
</protein>
<dbReference type="EMBL" id="CAOJ01009550">
    <property type="protein sequence ID" value="CCO32254.1"/>
    <property type="molecule type" value="Genomic_DNA"/>
</dbReference>